<dbReference type="EMBL" id="CAJNOQ010001086">
    <property type="protein sequence ID" value="CAF0866697.1"/>
    <property type="molecule type" value="Genomic_DNA"/>
</dbReference>
<sequence length="367" mass="41847">MLPPSKPAVDSIVIHRDDSQRPTTALLTHPSQHYPYNYWTLNDRFKTKNDYLSKRQQCSCRLAFYSLWILISACVLFIIAYRFSDECGELVKKVKCKRYGLFLLSICIASLACSGIFCGACQYFRSQSQQLTAELYYDKANNILKEQNNLNNTRHCCCVYQQEQQPVQQHQNEDEKTPQTTVHNISSISSTTSSSYIQEQQQKSRQQSPKIDQRTSTISSISPLPYYQIQSTSNRKIPPFTYEEISPQIKKVVDKSVSLTSSTKSKMPPYHHTILLSSSSSSSSPHSMCVGINKILMNDIVDDEQYRSNQAQTPSSYTTCVCSPVLIQQSTSLETQIPIVTEQINNEDDIQLNTTDIWQKNENHTLS</sequence>
<evidence type="ECO:0000313" key="4">
    <source>
        <dbReference type="EMBL" id="CAF3654186.1"/>
    </source>
</evidence>
<feature type="transmembrane region" description="Helical" evidence="2">
    <location>
        <begin position="101"/>
        <end position="124"/>
    </location>
</feature>
<dbReference type="AlphaFoldDB" id="A0A813X967"/>
<gene>
    <name evidence="3" type="ORF">GPM918_LOCUS6878</name>
    <name evidence="4" type="ORF">SRO942_LOCUS6878</name>
</gene>
<name>A0A813X967_9BILA</name>
<organism evidence="3 5">
    <name type="scientific">Didymodactylos carnosus</name>
    <dbReference type="NCBI Taxonomy" id="1234261"/>
    <lineage>
        <taxon>Eukaryota</taxon>
        <taxon>Metazoa</taxon>
        <taxon>Spiralia</taxon>
        <taxon>Gnathifera</taxon>
        <taxon>Rotifera</taxon>
        <taxon>Eurotatoria</taxon>
        <taxon>Bdelloidea</taxon>
        <taxon>Philodinida</taxon>
        <taxon>Philodinidae</taxon>
        <taxon>Didymodactylos</taxon>
    </lineage>
</organism>
<keyword evidence="5" id="KW-1185">Reference proteome</keyword>
<dbReference type="Proteomes" id="UP000681722">
    <property type="component" value="Unassembled WGS sequence"/>
</dbReference>
<protein>
    <submittedName>
        <fullName evidence="3">Uncharacterized protein</fullName>
    </submittedName>
</protein>
<keyword evidence="2" id="KW-1133">Transmembrane helix</keyword>
<comment type="caution">
    <text evidence="3">The sequence shown here is derived from an EMBL/GenBank/DDBJ whole genome shotgun (WGS) entry which is preliminary data.</text>
</comment>
<evidence type="ECO:0000256" key="2">
    <source>
        <dbReference type="SAM" id="Phobius"/>
    </source>
</evidence>
<dbReference type="Proteomes" id="UP000663829">
    <property type="component" value="Unassembled WGS sequence"/>
</dbReference>
<feature type="compositionally biased region" description="Polar residues" evidence="1">
    <location>
        <begin position="208"/>
        <end position="217"/>
    </location>
</feature>
<feature type="compositionally biased region" description="Low complexity" evidence="1">
    <location>
        <begin position="192"/>
        <end position="207"/>
    </location>
</feature>
<feature type="region of interest" description="Disordered" evidence="1">
    <location>
        <begin position="192"/>
        <end position="217"/>
    </location>
</feature>
<reference evidence="3" key="1">
    <citation type="submission" date="2021-02" db="EMBL/GenBank/DDBJ databases">
        <authorList>
            <person name="Nowell W R."/>
        </authorList>
    </citation>
    <scope>NUCLEOTIDE SEQUENCE</scope>
</reference>
<dbReference type="EMBL" id="CAJOBC010001086">
    <property type="protein sequence ID" value="CAF3654186.1"/>
    <property type="molecule type" value="Genomic_DNA"/>
</dbReference>
<accession>A0A813X967</accession>
<evidence type="ECO:0000313" key="3">
    <source>
        <dbReference type="EMBL" id="CAF0866697.1"/>
    </source>
</evidence>
<keyword evidence="2" id="KW-0812">Transmembrane</keyword>
<feature type="transmembrane region" description="Helical" evidence="2">
    <location>
        <begin position="62"/>
        <end position="81"/>
    </location>
</feature>
<dbReference type="OrthoDB" id="10041599at2759"/>
<keyword evidence="2" id="KW-0472">Membrane</keyword>
<evidence type="ECO:0000313" key="5">
    <source>
        <dbReference type="Proteomes" id="UP000663829"/>
    </source>
</evidence>
<evidence type="ECO:0000256" key="1">
    <source>
        <dbReference type="SAM" id="MobiDB-lite"/>
    </source>
</evidence>
<proteinExistence type="predicted"/>